<evidence type="ECO:0000313" key="2">
    <source>
        <dbReference type="EMBL" id="MEJ5219976.1"/>
    </source>
</evidence>
<organism evidence="2 3">
    <name type="scientific">Cognatishimia coralii</name>
    <dbReference type="NCBI Taxonomy" id="3083254"/>
    <lineage>
        <taxon>Bacteria</taxon>
        <taxon>Pseudomonadati</taxon>
        <taxon>Pseudomonadota</taxon>
        <taxon>Alphaproteobacteria</taxon>
        <taxon>Rhodobacterales</taxon>
        <taxon>Paracoccaceae</taxon>
        <taxon>Cognatishimia</taxon>
    </lineage>
</organism>
<evidence type="ECO:0000259" key="1">
    <source>
        <dbReference type="PROSITE" id="PS51186"/>
    </source>
</evidence>
<comment type="caution">
    <text evidence="2">The sequence shown here is derived from an EMBL/GenBank/DDBJ whole genome shotgun (WGS) entry which is preliminary data.</text>
</comment>
<dbReference type="Gene3D" id="3.40.50.11190">
    <property type="match status" value="1"/>
</dbReference>
<reference evidence="2 3" key="1">
    <citation type="submission" date="2024-03" db="EMBL/GenBank/DDBJ databases">
        <title>Cognatishimia coralii sp. nov., a marine bacterium isolated from coral surrounding seawater.</title>
        <authorList>
            <person name="Liu X."/>
            <person name="Liu S."/>
            <person name="Sun H."/>
            <person name="Zhang Y."/>
        </authorList>
    </citation>
    <scope>NUCLEOTIDE SEQUENCE [LARGE SCALE GENOMIC DNA]</scope>
    <source>
        <strain evidence="2 3">D5M38</strain>
    </source>
</reference>
<dbReference type="InterPro" id="IPR020023">
    <property type="entry name" value="PseG"/>
</dbReference>
<dbReference type="EC" id="3.6.1.57" evidence="2"/>
<proteinExistence type="predicted"/>
<dbReference type="SUPFAM" id="SSF53756">
    <property type="entry name" value="UDP-Glycosyltransferase/glycogen phosphorylase"/>
    <property type="match status" value="1"/>
</dbReference>
<dbReference type="Proteomes" id="UP001368270">
    <property type="component" value="Unassembled WGS sequence"/>
</dbReference>
<dbReference type="Gene3D" id="3.40.50.2000">
    <property type="entry name" value="Glycogen Phosphorylase B"/>
    <property type="match status" value="1"/>
</dbReference>
<evidence type="ECO:0000313" key="3">
    <source>
        <dbReference type="Proteomes" id="UP001368270"/>
    </source>
</evidence>
<sequence length="508" mass="55544">MRIAIRSDSGTWVGGGHVMRCLSLAMAARDAGHSVRFISADVKGHLGDRISQAGFDTSWISPLGPETPAGDIESWRPMPLDMDAAQTAADLSDFAPDWLILDHYGLGGTWVKQMRATLPDLKILALDDLDREPLFADLLLNPAAFPDTKIRQDHMAMLKGPRYALLRPEFRALRPDALKRRGGDVEKVLILPGMVDNLGFAETVLTALASFPDLLVEVVMGSQSPSVEKVSSLIQDNPNWRLTLDAFDMAQRLLRADLCIGAGGVSAWERCCLGLPAVNIALAKNQRPGVQAIANFGAAGGLNVDALQDPDQIAMALRAVIENYGSLSERAAELCDGAGAARVIAAMSGQLRAVTQADARLIFDWRNQDHIREASSNSAPLIWENHVSYLKKVLADPTQNQWMIYQESGKDLGLVNANRHPDGFWEWGFYLGAQDAPKGAGRRMLCQFLRHLCKTEAFAGVRAVVLSDNHRSRHLHEALGFLVESDKASNELRLHLSAKTLHERLGTS</sequence>
<dbReference type="GO" id="GO:0016787">
    <property type="term" value="F:hydrolase activity"/>
    <property type="evidence" value="ECO:0007669"/>
    <property type="project" value="UniProtKB-KW"/>
</dbReference>
<protein>
    <submittedName>
        <fullName evidence="2">UDP-2,4-diacetamido-2,4, 6-trideoxy-beta-L-altropyranose hydrolase</fullName>
        <ecNumber evidence="2">3.6.1.57</ecNumber>
    </submittedName>
</protein>
<dbReference type="SUPFAM" id="SSF55729">
    <property type="entry name" value="Acyl-CoA N-acyltransferases (Nat)"/>
    <property type="match status" value="1"/>
</dbReference>
<dbReference type="PROSITE" id="PS51186">
    <property type="entry name" value="GNAT"/>
    <property type="match status" value="1"/>
</dbReference>
<keyword evidence="3" id="KW-1185">Reference proteome</keyword>
<feature type="domain" description="N-acetyltransferase" evidence="1">
    <location>
        <begin position="349"/>
        <end position="502"/>
    </location>
</feature>
<dbReference type="InterPro" id="IPR000182">
    <property type="entry name" value="GNAT_dom"/>
</dbReference>
<dbReference type="PANTHER" id="PTHR43415">
    <property type="entry name" value="SPERMIDINE N(1)-ACETYLTRANSFERASE"/>
    <property type="match status" value="1"/>
</dbReference>
<dbReference type="NCBIfam" id="TIGR03590">
    <property type="entry name" value="PseG"/>
    <property type="match status" value="1"/>
</dbReference>
<accession>A0ABU8QKW3</accession>
<dbReference type="EMBL" id="JBBGAZ010000014">
    <property type="protein sequence ID" value="MEJ5219976.1"/>
    <property type="molecule type" value="Genomic_DNA"/>
</dbReference>
<dbReference type="PANTHER" id="PTHR43415:SF3">
    <property type="entry name" value="GNAT-FAMILY ACETYLTRANSFERASE"/>
    <property type="match status" value="1"/>
</dbReference>
<name>A0ABU8QKW3_9RHOB</name>
<dbReference type="Pfam" id="PF13302">
    <property type="entry name" value="Acetyltransf_3"/>
    <property type="match status" value="1"/>
</dbReference>
<keyword evidence="2" id="KW-0378">Hydrolase</keyword>
<gene>
    <name evidence="2" type="primary">pseG</name>
    <name evidence="2" type="ORF">WG622_17105</name>
</gene>
<dbReference type="Gene3D" id="3.40.630.30">
    <property type="match status" value="1"/>
</dbReference>
<dbReference type="RefSeq" id="WP_339404630.1">
    <property type="nucleotide sequence ID" value="NZ_JBBGAZ010000014.1"/>
</dbReference>
<dbReference type="InterPro" id="IPR016181">
    <property type="entry name" value="Acyl_CoA_acyltransferase"/>
</dbReference>